<dbReference type="CDD" id="cd07906">
    <property type="entry name" value="Adenylation_DNA_ligase_LigD_LigC"/>
    <property type="match status" value="1"/>
</dbReference>
<dbReference type="Gene3D" id="3.90.920.10">
    <property type="entry name" value="DNA primase, PRIM domain"/>
    <property type="match status" value="1"/>
</dbReference>
<evidence type="ECO:0000256" key="21">
    <source>
        <dbReference type="ARBA" id="ARBA00049981"/>
    </source>
</evidence>
<reference evidence="25 26" key="1">
    <citation type="submission" date="2023-07" db="EMBL/GenBank/DDBJ databases">
        <title>Comparative genomics of wheat-associated soil bacteria to identify genetic determinants of phenazine resistance.</title>
        <authorList>
            <person name="Mouncey N."/>
        </authorList>
    </citation>
    <scope>NUCLEOTIDE SEQUENCE [LARGE SCALE GENOMIC DNA]</scope>
    <source>
        <strain evidence="25 26">W2I7</strain>
    </source>
</reference>
<dbReference type="InterPro" id="IPR014144">
    <property type="entry name" value="LigD_PE_domain"/>
</dbReference>
<evidence type="ECO:0000256" key="3">
    <source>
        <dbReference type="ARBA" id="ARBA00022598"/>
    </source>
</evidence>
<keyword evidence="17" id="KW-0464">Manganese</keyword>
<evidence type="ECO:0000256" key="10">
    <source>
        <dbReference type="ARBA" id="ARBA00022801"/>
    </source>
</evidence>
<dbReference type="InterPro" id="IPR052171">
    <property type="entry name" value="NHEJ_LigD"/>
</dbReference>
<comment type="similarity">
    <text evidence="21">In the C-terminal section; belongs to the ATP-dependent DNA ligase family.</text>
</comment>
<dbReference type="InterPro" id="IPR012309">
    <property type="entry name" value="DNA_ligase_ATP-dep_C"/>
</dbReference>
<dbReference type="Gene3D" id="3.30.1490.70">
    <property type="match status" value="1"/>
</dbReference>
<evidence type="ECO:0000256" key="4">
    <source>
        <dbReference type="ARBA" id="ARBA00022679"/>
    </source>
</evidence>
<evidence type="ECO:0000256" key="20">
    <source>
        <dbReference type="ARBA" id="ARBA00034003"/>
    </source>
</evidence>
<evidence type="ECO:0000256" key="12">
    <source>
        <dbReference type="ARBA" id="ARBA00022840"/>
    </source>
</evidence>
<keyword evidence="11" id="KW-0269">Exonuclease</keyword>
<evidence type="ECO:0000256" key="13">
    <source>
        <dbReference type="ARBA" id="ARBA00022932"/>
    </source>
</evidence>
<keyword evidence="18" id="KW-0511">Multifunctional enzyme</keyword>
<dbReference type="EMBL" id="JAUSXK010000001">
    <property type="protein sequence ID" value="MDQ0642153.1"/>
    <property type="molecule type" value="Genomic_DNA"/>
</dbReference>
<dbReference type="Pfam" id="PF01068">
    <property type="entry name" value="DNA_ligase_A_M"/>
    <property type="match status" value="1"/>
</dbReference>
<evidence type="ECO:0000256" key="19">
    <source>
        <dbReference type="ARBA" id="ARBA00029943"/>
    </source>
</evidence>
<dbReference type="InterPro" id="IPR012340">
    <property type="entry name" value="NA-bd_OB-fold"/>
</dbReference>
<comment type="similarity">
    <text evidence="22">In the N-terminal section; belongs to the LigD polymerase family.</text>
</comment>
<keyword evidence="14" id="KW-0238">DNA-binding</keyword>
<evidence type="ECO:0000256" key="23">
    <source>
        <dbReference type="SAM" id="MobiDB-lite"/>
    </source>
</evidence>
<dbReference type="SUPFAM" id="SSF50249">
    <property type="entry name" value="Nucleic acid-binding proteins"/>
    <property type="match status" value="1"/>
</dbReference>
<evidence type="ECO:0000256" key="8">
    <source>
        <dbReference type="ARBA" id="ARBA00022741"/>
    </source>
</evidence>
<protein>
    <recommendedName>
        <fullName evidence="2">DNA ligase (ATP)</fullName>
        <ecNumber evidence="2">6.5.1.1</ecNumber>
    </recommendedName>
    <alternativeName>
        <fullName evidence="19">NHEJ DNA polymerase</fullName>
    </alternativeName>
</protein>
<evidence type="ECO:0000256" key="7">
    <source>
        <dbReference type="ARBA" id="ARBA00022723"/>
    </source>
</evidence>
<keyword evidence="12" id="KW-0067">ATP-binding</keyword>
<evidence type="ECO:0000259" key="24">
    <source>
        <dbReference type="PROSITE" id="PS50160"/>
    </source>
</evidence>
<evidence type="ECO:0000313" key="25">
    <source>
        <dbReference type="EMBL" id="MDQ0642153.1"/>
    </source>
</evidence>
<comment type="caution">
    <text evidence="25">The sequence shown here is derived from an EMBL/GenBank/DDBJ whole genome shotgun (WGS) entry which is preliminary data.</text>
</comment>
<dbReference type="PANTHER" id="PTHR42705:SF2">
    <property type="entry name" value="BIFUNCTIONAL NON-HOMOLOGOUS END JOINING PROTEIN LIGD"/>
    <property type="match status" value="1"/>
</dbReference>
<accession>A0ABU0P4A0</accession>
<dbReference type="Gene3D" id="3.30.470.30">
    <property type="entry name" value="DNA ligase/mRNA capping enzyme"/>
    <property type="match status" value="1"/>
</dbReference>
<gene>
    <name evidence="25" type="ORF">QFZ46_000313</name>
</gene>
<evidence type="ECO:0000256" key="9">
    <source>
        <dbReference type="ARBA" id="ARBA00022763"/>
    </source>
</evidence>
<evidence type="ECO:0000313" key="26">
    <source>
        <dbReference type="Proteomes" id="UP001239085"/>
    </source>
</evidence>
<keyword evidence="26" id="KW-1185">Reference proteome</keyword>
<keyword evidence="10" id="KW-0378">Hydrolase</keyword>
<evidence type="ECO:0000256" key="18">
    <source>
        <dbReference type="ARBA" id="ARBA00023268"/>
    </source>
</evidence>
<feature type="domain" description="ATP-dependent DNA ligase family profile" evidence="24">
    <location>
        <begin position="591"/>
        <end position="714"/>
    </location>
</feature>
<evidence type="ECO:0000256" key="11">
    <source>
        <dbReference type="ARBA" id="ARBA00022839"/>
    </source>
</evidence>
<keyword evidence="15" id="KW-0233">DNA recombination</keyword>
<evidence type="ECO:0000256" key="16">
    <source>
        <dbReference type="ARBA" id="ARBA00023204"/>
    </source>
</evidence>
<feature type="region of interest" description="Disordered" evidence="23">
    <location>
        <begin position="459"/>
        <end position="495"/>
    </location>
</feature>
<dbReference type="Pfam" id="PF04679">
    <property type="entry name" value="DNA_ligase_A_C"/>
    <property type="match status" value="1"/>
</dbReference>
<keyword evidence="9" id="KW-0227">DNA damage</keyword>
<evidence type="ECO:0000256" key="22">
    <source>
        <dbReference type="ARBA" id="ARBA00049990"/>
    </source>
</evidence>
<dbReference type="NCBIfam" id="TIGR02779">
    <property type="entry name" value="NHEJ_ligase_lig"/>
    <property type="match status" value="1"/>
</dbReference>
<dbReference type="NCBIfam" id="NF007210">
    <property type="entry name" value="PRK09632.1"/>
    <property type="match status" value="1"/>
</dbReference>
<organism evidence="25 26">
    <name type="scientific">Microbacterium murale</name>
    <dbReference type="NCBI Taxonomy" id="1081040"/>
    <lineage>
        <taxon>Bacteria</taxon>
        <taxon>Bacillati</taxon>
        <taxon>Actinomycetota</taxon>
        <taxon>Actinomycetes</taxon>
        <taxon>Micrococcales</taxon>
        <taxon>Microbacteriaceae</taxon>
        <taxon>Microbacterium</taxon>
    </lineage>
</organism>
<dbReference type="PROSITE" id="PS50160">
    <property type="entry name" value="DNA_LIGASE_A3"/>
    <property type="match status" value="1"/>
</dbReference>
<dbReference type="CDD" id="cd04863">
    <property type="entry name" value="MtLigD_Pol_like"/>
    <property type="match status" value="1"/>
</dbReference>
<dbReference type="Pfam" id="PF21686">
    <property type="entry name" value="LigD_Prim-Pol"/>
    <property type="match status" value="1"/>
</dbReference>
<dbReference type="GO" id="GO:0003910">
    <property type="term" value="F:DNA ligase (ATP) activity"/>
    <property type="evidence" value="ECO:0007669"/>
    <property type="project" value="UniProtKB-EC"/>
</dbReference>
<dbReference type="InterPro" id="IPR012310">
    <property type="entry name" value="DNA_ligase_ATP-dep_cent"/>
</dbReference>
<comment type="cofactor">
    <cofactor evidence="1">
        <name>Mn(2+)</name>
        <dbReference type="ChEBI" id="CHEBI:29035"/>
    </cofactor>
</comment>
<dbReference type="PANTHER" id="PTHR42705">
    <property type="entry name" value="BIFUNCTIONAL NON-HOMOLOGOUS END JOINING PROTEIN LIGD"/>
    <property type="match status" value="1"/>
</dbReference>
<keyword evidence="3 25" id="KW-0436">Ligase</keyword>
<dbReference type="Gene3D" id="2.40.50.140">
    <property type="entry name" value="Nucleic acid-binding proteins"/>
    <property type="match status" value="1"/>
</dbReference>
<dbReference type="EC" id="6.5.1.1" evidence="2"/>
<proteinExistence type="inferred from homology"/>
<dbReference type="NCBIfam" id="TIGR02777">
    <property type="entry name" value="LigD_PE_dom"/>
    <property type="match status" value="1"/>
</dbReference>
<dbReference type="CDD" id="cd07971">
    <property type="entry name" value="OBF_DNA_ligase_LigD"/>
    <property type="match status" value="1"/>
</dbReference>
<dbReference type="Pfam" id="PF13298">
    <property type="entry name" value="LigD_N"/>
    <property type="match status" value="1"/>
</dbReference>
<keyword evidence="8" id="KW-0547">Nucleotide-binding</keyword>
<evidence type="ECO:0000256" key="2">
    <source>
        <dbReference type="ARBA" id="ARBA00012727"/>
    </source>
</evidence>
<evidence type="ECO:0000256" key="5">
    <source>
        <dbReference type="ARBA" id="ARBA00022695"/>
    </source>
</evidence>
<dbReference type="InterPro" id="IPR014146">
    <property type="entry name" value="LigD_ligase_dom"/>
</dbReference>
<keyword evidence="6" id="KW-0540">Nuclease</keyword>
<evidence type="ECO:0000256" key="6">
    <source>
        <dbReference type="ARBA" id="ARBA00022722"/>
    </source>
</evidence>
<evidence type="ECO:0000256" key="15">
    <source>
        <dbReference type="ARBA" id="ARBA00023172"/>
    </source>
</evidence>
<comment type="catalytic activity">
    <reaction evidence="20">
        <text>ATP + (deoxyribonucleotide)n-3'-hydroxyl + 5'-phospho-(deoxyribonucleotide)m = (deoxyribonucleotide)n+m + AMP + diphosphate.</text>
        <dbReference type="EC" id="6.5.1.1"/>
    </reaction>
</comment>
<keyword evidence="5" id="KW-0548">Nucleotidyltransferase</keyword>
<keyword evidence="4" id="KW-0808">Transferase</keyword>
<dbReference type="InterPro" id="IPR033649">
    <property type="entry name" value="MtLigD_Pol-like"/>
</dbReference>
<sequence>MATGAQVVDVGGRRVRLTNLDKVLYPETGTTKGEVIAYYTAVAPLMLPLLAGRPVTRKRWVEGVGTAEAPADAFFAKQLEPGAPAWVHRMPIEHSAGAKDYPIADDLPTLVWLAQVASIELHVPQWRFGPAGERRNPDRLVLDLDPGPGADLAQCAQIARLAREILRDIGLDPQPVTSGSKGIHLYSSLDGTHSSDQASAIARELARAIEADHPDIATSTMAKASRGGKVFIDWSQNNGKKTTIAPYSLRGRAHPTVAAPRTWDELDDPELRQLRFDDVMDRVEAGINPLASLASAASAGLLESYVGKRDAKKTPEPMPQTVLPPDADGLTRFVIQEHHARRTHFDLRIERDGVLISWAVPKGVPDTSDSNHLAVMTEPHPLEYLSFHGEIPKGEYGAGTMTVWDTGTVELEKWRDDEVIGTFSGTGPLGRVRLALIRTTGSGEKSSWLLHRMKDSKDAAHRAGASKHRPIASLDKTPADKALPGSPPRPMLAESGTAGLVRSLRDPWIEIKWDGIRALGTWADGRMKLHARSGTDVTARYPELTADGAPHLGVGDAVIDGEIVALDASGRPSFSRLQNRMHLTKAREIEREVVRTPIVYYVFDLLRLDGHDVTGLPLRDRRALLETLVDGVDAPVVVPPVFDDLDAALDTSRAFALEGVVAKESGSAYRPGIRSGSWLKLKHTRTQEVVIAGIRPGKGDRTGKIGSLLLGIPDAGTDSLRYVGRVGTGFSERILHDLSTRLEPLRTKSAGLKGVPAADARDALWVQPTLVGEVEFANWTPDGILRHARWRGLRADKTVDEIVVEP</sequence>
<evidence type="ECO:0000256" key="17">
    <source>
        <dbReference type="ARBA" id="ARBA00023211"/>
    </source>
</evidence>
<keyword evidence="13" id="KW-0239">DNA-directed DNA polymerase</keyword>
<evidence type="ECO:0000256" key="14">
    <source>
        <dbReference type="ARBA" id="ARBA00023125"/>
    </source>
</evidence>
<dbReference type="Proteomes" id="UP001239085">
    <property type="component" value="Unassembled WGS sequence"/>
</dbReference>
<dbReference type="InterPro" id="IPR014145">
    <property type="entry name" value="LigD_pol_dom"/>
</dbReference>
<keyword evidence="16" id="KW-0234">DNA repair</keyword>
<keyword evidence="7" id="KW-0479">Metal-binding</keyword>
<evidence type="ECO:0000256" key="1">
    <source>
        <dbReference type="ARBA" id="ARBA00001936"/>
    </source>
</evidence>
<name>A0ABU0P4A0_9MICO</name>
<dbReference type="RefSeq" id="WP_307357638.1">
    <property type="nucleotide sequence ID" value="NZ_JAUSXK010000001.1"/>
</dbReference>
<dbReference type="NCBIfam" id="TIGR02778">
    <property type="entry name" value="ligD_pol"/>
    <property type="match status" value="1"/>
</dbReference>
<dbReference type="SUPFAM" id="SSF56091">
    <property type="entry name" value="DNA ligase/mRNA capping enzyme, catalytic domain"/>
    <property type="match status" value="1"/>
</dbReference>